<dbReference type="PROSITE" id="PS50811">
    <property type="entry name" value="WRKY"/>
    <property type="match status" value="1"/>
</dbReference>
<evidence type="ECO:0000256" key="3">
    <source>
        <dbReference type="ARBA" id="ARBA00023125"/>
    </source>
</evidence>
<keyword evidence="4" id="KW-0804">Transcription</keyword>
<dbReference type="GO" id="GO:0003700">
    <property type="term" value="F:DNA-binding transcription factor activity"/>
    <property type="evidence" value="ECO:0000318"/>
    <property type="project" value="GO_Central"/>
</dbReference>
<dbReference type="InterPro" id="IPR036576">
    <property type="entry name" value="WRKY_dom_sf"/>
</dbReference>
<dbReference type="Proteomes" id="UP000011116">
    <property type="component" value="Chromosome 7H"/>
</dbReference>
<dbReference type="SMR" id="A0A8I6YGM9"/>
<dbReference type="Gramene" id="HORVU.MOREX.r2.7HG0591390.1">
    <property type="protein sequence ID" value="HORVU.MOREX.r2.7HG0591390.1"/>
    <property type="gene ID" value="HORVU.MOREX.r2.7HG0591390"/>
</dbReference>
<dbReference type="InterPro" id="IPR044810">
    <property type="entry name" value="WRKY_plant"/>
</dbReference>
<dbReference type="SUPFAM" id="SSF118290">
    <property type="entry name" value="WRKY DNA-binding domain"/>
    <property type="match status" value="1"/>
</dbReference>
<feature type="region of interest" description="Disordered" evidence="6">
    <location>
        <begin position="227"/>
        <end position="278"/>
    </location>
</feature>
<dbReference type="SMART" id="SM00774">
    <property type="entry name" value="WRKY"/>
    <property type="match status" value="1"/>
</dbReference>
<feature type="region of interest" description="Disordered" evidence="6">
    <location>
        <begin position="65"/>
        <end position="100"/>
    </location>
</feature>
<proteinExistence type="predicted"/>
<feature type="domain" description="WRKY" evidence="7">
    <location>
        <begin position="106"/>
        <end position="174"/>
    </location>
</feature>
<keyword evidence="3" id="KW-0238">DNA-binding</keyword>
<reference evidence="8" key="3">
    <citation type="submission" date="2022-01" db="UniProtKB">
        <authorList>
            <consortium name="EnsemblPlants"/>
        </authorList>
    </citation>
    <scope>IDENTIFICATION</scope>
    <source>
        <strain evidence="8">subsp. vulgare</strain>
    </source>
</reference>
<dbReference type="Pfam" id="PF03106">
    <property type="entry name" value="WRKY"/>
    <property type="match status" value="1"/>
</dbReference>
<reference evidence="8" key="2">
    <citation type="submission" date="2020-10" db="EMBL/GenBank/DDBJ databases">
        <authorList>
            <person name="Scholz U."/>
            <person name="Mascher M."/>
            <person name="Fiebig A."/>
        </authorList>
    </citation>
    <scope>NUCLEOTIDE SEQUENCE [LARGE SCALE GENOMIC DNA]</scope>
    <source>
        <strain evidence="8">cv. Morex</strain>
    </source>
</reference>
<evidence type="ECO:0000313" key="8">
    <source>
        <dbReference type="EnsemblPlants" id="HORVU.MOREX.r3.7HG0712940.1"/>
    </source>
</evidence>
<dbReference type="PANTHER" id="PTHR31282">
    <property type="entry name" value="WRKY TRANSCRIPTION FACTOR 21-RELATED"/>
    <property type="match status" value="1"/>
</dbReference>
<reference evidence="9" key="1">
    <citation type="journal article" date="2012" name="Nature">
        <title>A physical, genetic and functional sequence assembly of the barley genome.</title>
        <authorList>
            <consortium name="The International Barley Genome Sequencing Consortium"/>
            <person name="Mayer K.F."/>
            <person name="Waugh R."/>
            <person name="Brown J.W."/>
            <person name="Schulman A."/>
            <person name="Langridge P."/>
            <person name="Platzer M."/>
            <person name="Fincher G.B."/>
            <person name="Muehlbauer G.J."/>
            <person name="Sato K."/>
            <person name="Close T.J."/>
            <person name="Wise R.P."/>
            <person name="Stein N."/>
        </authorList>
    </citation>
    <scope>NUCLEOTIDE SEQUENCE [LARGE SCALE GENOMIC DNA]</scope>
    <source>
        <strain evidence="9">cv. Morex</strain>
    </source>
</reference>
<evidence type="ECO:0000256" key="6">
    <source>
        <dbReference type="SAM" id="MobiDB-lite"/>
    </source>
</evidence>
<evidence type="ECO:0000256" key="1">
    <source>
        <dbReference type="ARBA" id="ARBA00004123"/>
    </source>
</evidence>
<protein>
    <recommendedName>
        <fullName evidence="7">WRKY domain-containing protein</fullName>
    </recommendedName>
</protein>
<dbReference type="Gene3D" id="2.20.25.80">
    <property type="entry name" value="WRKY domain"/>
    <property type="match status" value="1"/>
</dbReference>
<dbReference type="GO" id="GO:0005634">
    <property type="term" value="C:nucleus"/>
    <property type="evidence" value="ECO:0000318"/>
    <property type="project" value="GO_Central"/>
</dbReference>
<keyword evidence="5" id="KW-0539">Nucleus</keyword>
<evidence type="ECO:0000259" key="7">
    <source>
        <dbReference type="PROSITE" id="PS50811"/>
    </source>
</evidence>
<dbReference type="InterPro" id="IPR003657">
    <property type="entry name" value="WRKY_dom"/>
</dbReference>
<dbReference type="EnsemblPlants" id="HORVU.MOREX.r3.7HG0712940.1">
    <property type="protein sequence ID" value="HORVU.MOREX.r3.7HG0712940.1"/>
    <property type="gene ID" value="HORVU.MOREX.r3.7HG0712940"/>
</dbReference>
<sequence>METPFAQVTDDLIKGRELATQLQGLLRDSPKSGLIMDRILHAFSRSIHAAKAAVATSERASSDVQSEVIDGVSGGGKRKPASAAAGGNRRACRRSRTQQSSVVFTKSIKSLDDGHAWRKYGQKEIHNSKHSRAYFRCTHKYDQLCAAQRQVQRCDDDEGMFRVTYIGVHTCRDPAAAVAPHVLHLTGTAEGMHAGCRLISFAPGGAAATTHDATASTTTNANLVDKDAATGSGRQGMKPESGDQEEVLSSRTPGNSAPRSTAPAATAPAWPDQGDVTSTRQYGGAVSFGEYLDDYTSLGDLASYVLDH</sequence>
<evidence type="ECO:0000256" key="2">
    <source>
        <dbReference type="ARBA" id="ARBA00023015"/>
    </source>
</evidence>
<dbReference type="AlphaFoldDB" id="A0A8I6YGM9"/>
<accession>A0A8I6YGM9</accession>
<dbReference type="Gramene" id="HORVU.MOREX.r3.7HG0712940.1">
    <property type="protein sequence ID" value="HORVU.MOREX.r3.7HG0712940.1"/>
    <property type="gene ID" value="HORVU.MOREX.r3.7HG0712940"/>
</dbReference>
<evidence type="ECO:0000256" key="4">
    <source>
        <dbReference type="ARBA" id="ARBA00023163"/>
    </source>
</evidence>
<name>A0A8I6YGM9_HORVV</name>
<dbReference type="GO" id="GO:0006355">
    <property type="term" value="P:regulation of DNA-templated transcription"/>
    <property type="evidence" value="ECO:0000318"/>
    <property type="project" value="GO_Central"/>
</dbReference>
<feature type="compositionally biased region" description="Low complexity" evidence="6">
    <location>
        <begin position="256"/>
        <end position="269"/>
    </location>
</feature>
<organism evidence="8 9">
    <name type="scientific">Hordeum vulgare subsp. vulgare</name>
    <name type="common">Domesticated barley</name>
    <dbReference type="NCBI Taxonomy" id="112509"/>
    <lineage>
        <taxon>Eukaryota</taxon>
        <taxon>Viridiplantae</taxon>
        <taxon>Streptophyta</taxon>
        <taxon>Embryophyta</taxon>
        <taxon>Tracheophyta</taxon>
        <taxon>Spermatophyta</taxon>
        <taxon>Magnoliopsida</taxon>
        <taxon>Liliopsida</taxon>
        <taxon>Poales</taxon>
        <taxon>Poaceae</taxon>
        <taxon>BOP clade</taxon>
        <taxon>Pooideae</taxon>
        <taxon>Triticodae</taxon>
        <taxon>Triticeae</taxon>
        <taxon>Hordeinae</taxon>
        <taxon>Hordeum</taxon>
    </lineage>
</organism>
<keyword evidence="2" id="KW-0805">Transcription regulation</keyword>
<dbReference type="GO" id="GO:0080151">
    <property type="term" value="P:positive regulation of salicylic acid mediated signaling pathway"/>
    <property type="evidence" value="ECO:0000318"/>
    <property type="project" value="GO_Central"/>
</dbReference>
<comment type="subcellular location">
    <subcellularLocation>
        <location evidence="1">Nucleus</location>
    </subcellularLocation>
</comment>
<dbReference type="GO" id="GO:0000976">
    <property type="term" value="F:transcription cis-regulatory region binding"/>
    <property type="evidence" value="ECO:0000318"/>
    <property type="project" value="GO_Central"/>
</dbReference>
<keyword evidence="9" id="KW-1185">Reference proteome</keyword>
<dbReference type="GO" id="GO:1900150">
    <property type="term" value="P:regulation of defense response to fungus"/>
    <property type="evidence" value="ECO:0000318"/>
    <property type="project" value="GO_Central"/>
</dbReference>
<evidence type="ECO:0000256" key="5">
    <source>
        <dbReference type="ARBA" id="ARBA00023242"/>
    </source>
</evidence>
<evidence type="ECO:0000313" key="9">
    <source>
        <dbReference type="Proteomes" id="UP000011116"/>
    </source>
</evidence>